<keyword evidence="8" id="KW-0472">Membrane</keyword>
<dbReference type="InterPro" id="IPR003593">
    <property type="entry name" value="AAA+_ATPase"/>
</dbReference>
<dbReference type="GO" id="GO:0005886">
    <property type="term" value="C:plasma membrane"/>
    <property type="evidence" value="ECO:0007669"/>
    <property type="project" value="UniProtKB-SubCell"/>
</dbReference>
<dbReference type="InterPro" id="IPR027417">
    <property type="entry name" value="P-loop_NTPase"/>
</dbReference>
<sequence>MTTTHPSPGSGGTGPGPGGPAVDVRGLRKSYGAKRAVDGIDLRVERGEIFAVLGPNGAGKTTTVEILEGFRHRDAGEVRVLGEDPQTAGRAWRSRLGVVLQDSRDQAELTVAELVRHFATFYPRPRDPDEVIDAVGLREKARTRTRQLSGGQRRRLDVALGIVGRPELLFLDEPTTGFDPQARRSFWALVRSLREDGTTILLTTHYLDEAAHLADRAAVVRAGRVVALDAPDRLGGPAARRPVVRWLDGGVRRSERTDSPTALVASLAARLAGPDGEVPGLEVARPTLEDVYLELIGEPAAGAGPAPAAPTRPAPTDARTPDGPRAVVPEEARP</sequence>
<evidence type="ECO:0000256" key="2">
    <source>
        <dbReference type="ARBA" id="ARBA00005417"/>
    </source>
</evidence>
<protein>
    <submittedName>
        <fullName evidence="12">ATP-binding cassette domain-containing protein</fullName>
    </submittedName>
</protein>
<evidence type="ECO:0000256" key="4">
    <source>
        <dbReference type="ARBA" id="ARBA00022475"/>
    </source>
</evidence>
<evidence type="ECO:0000256" key="8">
    <source>
        <dbReference type="ARBA" id="ARBA00023136"/>
    </source>
</evidence>
<dbReference type="RefSeq" id="WP_155098351.1">
    <property type="nucleotide sequence ID" value="NZ_WMKA01000006.1"/>
</dbReference>
<keyword evidence="9" id="KW-0046">Antibiotic resistance</keyword>
<dbReference type="InterPro" id="IPR017871">
    <property type="entry name" value="ABC_transporter-like_CS"/>
</dbReference>
<dbReference type="GO" id="GO:0016887">
    <property type="term" value="F:ATP hydrolysis activity"/>
    <property type="evidence" value="ECO:0007669"/>
    <property type="project" value="InterPro"/>
</dbReference>
<dbReference type="InterPro" id="IPR050763">
    <property type="entry name" value="ABC_transporter_ATP-binding"/>
</dbReference>
<dbReference type="Gene3D" id="3.40.50.300">
    <property type="entry name" value="P-loop containing nucleotide triphosphate hydrolases"/>
    <property type="match status" value="1"/>
</dbReference>
<feature type="region of interest" description="Disordered" evidence="10">
    <location>
        <begin position="299"/>
        <end position="334"/>
    </location>
</feature>
<dbReference type="PANTHER" id="PTHR42711">
    <property type="entry name" value="ABC TRANSPORTER ATP-BINDING PROTEIN"/>
    <property type="match status" value="1"/>
</dbReference>
<dbReference type="GO" id="GO:0005524">
    <property type="term" value="F:ATP binding"/>
    <property type="evidence" value="ECO:0007669"/>
    <property type="project" value="UniProtKB-KW"/>
</dbReference>
<comment type="subcellular location">
    <subcellularLocation>
        <location evidence="1">Cell membrane</location>
        <topology evidence="1">Peripheral membrane protein</topology>
    </subcellularLocation>
</comment>
<proteinExistence type="inferred from homology"/>
<dbReference type="FunFam" id="3.40.50.300:FF:000589">
    <property type="entry name" value="ABC transporter, ATP-binding subunit"/>
    <property type="match status" value="1"/>
</dbReference>
<accession>A0A6N7ZF98</accession>
<dbReference type="PANTHER" id="PTHR42711:SF5">
    <property type="entry name" value="ABC TRANSPORTER ATP-BINDING PROTEIN NATA"/>
    <property type="match status" value="1"/>
</dbReference>
<dbReference type="EMBL" id="WMKA01000006">
    <property type="protein sequence ID" value="MTG88135.1"/>
    <property type="molecule type" value="Genomic_DNA"/>
</dbReference>
<keyword evidence="3" id="KW-0813">Transport</keyword>
<keyword evidence="5" id="KW-0547">Nucleotide-binding</keyword>
<evidence type="ECO:0000313" key="13">
    <source>
        <dbReference type="Proteomes" id="UP000440668"/>
    </source>
</evidence>
<name>A0A6N7ZF98_9MICO</name>
<gene>
    <name evidence="12" type="ORF">GJV82_04095</name>
</gene>
<evidence type="ECO:0000256" key="10">
    <source>
        <dbReference type="SAM" id="MobiDB-lite"/>
    </source>
</evidence>
<keyword evidence="7" id="KW-1278">Translocase</keyword>
<dbReference type="CDD" id="cd03230">
    <property type="entry name" value="ABC_DR_subfamily_A"/>
    <property type="match status" value="1"/>
</dbReference>
<organism evidence="12 13">
    <name type="scientific">Cellulosimicrobium composti</name>
    <dbReference type="NCBI Taxonomy" id="2672572"/>
    <lineage>
        <taxon>Bacteria</taxon>
        <taxon>Bacillati</taxon>
        <taxon>Actinomycetota</taxon>
        <taxon>Actinomycetes</taxon>
        <taxon>Micrococcales</taxon>
        <taxon>Promicromonosporaceae</taxon>
        <taxon>Cellulosimicrobium</taxon>
    </lineage>
</organism>
<dbReference type="SMART" id="SM00382">
    <property type="entry name" value="AAA"/>
    <property type="match status" value="1"/>
</dbReference>
<evidence type="ECO:0000256" key="9">
    <source>
        <dbReference type="ARBA" id="ARBA00023251"/>
    </source>
</evidence>
<dbReference type="PROSITE" id="PS50893">
    <property type="entry name" value="ABC_TRANSPORTER_2"/>
    <property type="match status" value="1"/>
</dbReference>
<comment type="similarity">
    <text evidence="2">Belongs to the ABC transporter superfamily.</text>
</comment>
<evidence type="ECO:0000256" key="6">
    <source>
        <dbReference type="ARBA" id="ARBA00022840"/>
    </source>
</evidence>
<keyword evidence="6 12" id="KW-0067">ATP-binding</keyword>
<dbReference type="Proteomes" id="UP000440668">
    <property type="component" value="Unassembled WGS sequence"/>
</dbReference>
<reference evidence="12 13" key="1">
    <citation type="submission" date="2019-11" db="EMBL/GenBank/DDBJ databases">
        <title>Cellulosimicrobium composti sp. nov. isolated from a compost.</title>
        <authorList>
            <person name="Yang Y."/>
        </authorList>
    </citation>
    <scope>NUCLEOTIDE SEQUENCE [LARGE SCALE GENOMIC DNA]</scope>
    <source>
        <strain evidence="12 13">BIT-GX5</strain>
    </source>
</reference>
<evidence type="ECO:0000256" key="5">
    <source>
        <dbReference type="ARBA" id="ARBA00022741"/>
    </source>
</evidence>
<dbReference type="PROSITE" id="PS00211">
    <property type="entry name" value="ABC_TRANSPORTER_1"/>
    <property type="match status" value="1"/>
</dbReference>
<keyword evidence="4" id="KW-1003">Cell membrane</keyword>
<evidence type="ECO:0000313" key="12">
    <source>
        <dbReference type="EMBL" id="MTG88135.1"/>
    </source>
</evidence>
<evidence type="ECO:0000256" key="7">
    <source>
        <dbReference type="ARBA" id="ARBA00022967"/>
    </source>
</evidence>
<comment type="caution">
    <text evidence="12">The sequence shown here is derived from an EMBL/GenBank/DDBJ whole genome shotgun (WGS) entry which is preliminary data.</text>
</comment>
<evidence type="ECO:0000259" key="11">
    <source>
        <dbReference type="PROSITE" id="PS50893"/>
    </source>
</evidence>
<dbReference type="SUPFAM" id="SSF52540">
    <property type="entry name" value="P-loop containing nucleoside triphosphate hydrolases"/>
    <property type="match status" value="1"/>
</dbReference>
<feature type="region of interest" description="Disordered" evidence="10">
    <location>
        <begin position="1"/>
        <end position="25"/>
    </location>
</feature>
<dbReference type="Pfam" id="PF00005">
    <property type="entry name" value="ABC_tran"/>
    <property type="match status" value="1"/>
</dbReference>
<feature type="domain" description="ABC transporter" evidence="11">
    <location>
        <begin position="22"/>
        <end position="247"/>
    </location>
</feature>
<evidence type="ECO:0000256" key="3">
    <source>
        <dbReference type="ARBA" id="ARBA00022448"/>
    </source>
</evidence>
<dbReference type="AlphaFoldDB" id="A0A6N7ZF98"/>
<evidence type="ECO:0000256" key="1">
    <source>
        <dbReference type="ARBA" id="ARBA00004202"/>
    </source>
</evidence>
<dbReference type="InterPro" id="IPR003439">
    <property type="entry name" value="ABC_transporter-like_ATP-bd"/>
</dbReference>
<dbReference type="GO" id="GO:0046677">
    <property type="term" value="P:response to antibiotic"/>
    <property type="evidence" value="ECO:0007669"/>
    <property type="project" value="UniProtKB-KW"/>
</dbReference>